<feature type="transmembrane region" description="Helical" evidence="6">
    <location>
        <begin position="388"/>
        <end position="410"/>
    </location>
</feature>
<dbReference type="Pfam" id="PF01490">
    <property type="entry name" value="Aa_trans"/>
    <property type="match status" value="1"/>
</dbReference>
<dbReference type="Proteomes" id="UP001190700">
    <property type="component" value="Unassembled WGS sequence"/>
</dbReference>
<evidence type="ECO:0000256" key="2">
    <source>
        <dbReference type="ARBA" id="ARBA00022692"/>
    </source>
</evidence>
<feature type="transmembrane region" description="Helical" evidence="6">
    <location>
        <begin position="158"/>
        <end position="176"/>
    </location>
</feature>
<feature type="transmembrane region" description="Helical" evidence="6">
    <location>
        <begin position="274"/>
        <end position="295"/>
    </location>
</feature>
<keyword evidence="3" id="KW-0813">Transport</keyword>
<dbReference type="EMBL" id="LGRX02019168">
    <property type="protein sequence ID" value="KAK3258905.1"/>
    <property type="molecule type" value="Genomic_DNA"/>
</dbReference>
<evidence type="ECO:0000256" key="3">
    <source>
        <dbReference type="ARBA" id="ARBA00022970"/>
    </source>
</evidence>
<keyword evidence="5 6" id="KW-0472">Membrane</keyword>
<keyword evidence="2 6" id="KW-0812">Transmembrane</keyword>
<dbReference type="PANTHER" id="PTHR22950:SF652">
    <property type="entry name" value="TRANSMEMBRANE AMINO ACID TRANSPORTER FAMILY PROTEIN"/>
    <property type="match status" value="1"/>
</dbReference>
<dbReference type="EMBL" id="LGRX02015342">
    <property type="protein sequence ID" value="KAK3263511.1"/>
    <property type="molecule type" value="Genomic_DNA"/>
</dbReference>
<dbReference type="PANTHER" id="PTHR22950">
    <property type="entry name" value="AMINO ACID TRANSPORTER"/>
    <property type="match status" value="1"/>
</dbReference>
<evidence type="ECO:0000256" key="4">
    <source>
        <dbReference type="ARBA" id="ARBA00022989"/>
    </source>
</evidence>
<organism evidence="9 10">
    <name type="scientific">Cymbomonas tetramitiformis</name>
    <dbReference type="NCBI Taxonomy" id="36881"/>
    <lineage>
        <taxon>Eukaryota</taxon>
        <taxon>Viridiplantae</taxon>
        <taxon>Chlorophyta</taxon>
        <taxon>Pyramimonadophyceae</taxon>
        <taxon>Pyramimonadales</taxon>
        <taxon>Pyramimonadaceae</taxon>
        <taxon>Cymbomonas</taxon>
    </lineage>
</organism>
<evidence type="ECO:0000313" key="8">
    <source>
        <dbReference type="EMBL" id="KAK3258905.1"/>
    </source>
</evidence>
<keyword evidence="10" id="KW-1185">Reference proteome</keyword>
<evidence type="ECO:0000256" key="5">
    <source>
        <dbReference type="ARBA" id="ARBA00023136"/>
    </source>
</evidence>
<proteinExistence type="predicted"/>
<keyword evidence="3" id="KW-0029">Amino-acid transport</keyword>
<feature type="domain" description="Amino acid transporter transmembrane" evidence="7">
    <location>
        <begin position="41"/>
        <end position="448"/>
    </location>
</feature>
<dbReference type="GO" id="GO:0016020">
    <property type="term" value="C:membrane"/>
    <property type="evidence" value="ECO:0007669"/>
    <property type="project" value="UniProtKB-SubCell"/>
</dbReference>
<gene>
    <name evidence="9" type="ORF">CYMTET_27684</name>
    <name evidence="8" type="ORF">CYMTET_32072</name>
</gene>
<protein>
    <recommendedName>
        <fullName evidence="7">Amino acid transporter transmembrane domain-containing protein</fullName>
    </recommendedName>
</protein>
<accession>A0AAE0FQV7</accession>
<feature type="transmembrane region" description="Helical" evidence="6">
    <location>
        <begin position="188"/>
        <end position="212"/>
    </location>
</feature>
<dbReference type="AlphaFoldDB" id="A0AAE0FQV7"/>
<feature type="transmembrane region" description="Helical" evidence="6">
    <location>
        <begin position="117"/>
        <end position="138"/>
    </location>
</feature>
<comment type="subcellular location">
    <subcellularLocation>
        <location evidence="1">Membrane</location>
        <topology evidence="1">Multi-pass membrane protein</topology>
    </subcellularLocation>
</comment>
<feature type="transmembrane region" description="Helical" evidence="6">
    <location>
        <begin position="431"/>
        <end position="450"/>
    </location>
</feature>
<evidence type="ECO:0000313" key="10">
    <source>
        <dbReference type="Proteomes" id="UP001190700"/>
    </source>
</evidence>
<evidence type="ECO:0000256" key="6">
    <source>
        <dbReference type="SAM" id="Phobius"/>
    </source>
</evidence>
<keyword evidence="4 6" id="KW-1133">Transmembrane helix</keyword>
<reference evidence="9" key="2">
    <citation type="submission" date="2023-06" db="EMBL/GenBank/DDBJ databases">
        <title>Long-read-based genome assembly of the green algal bacterivore Cymbomonas tetramitiformis.</title>
        <authorList>
            <person name="Gyaltshen Y."/>
            <person name="Rozenberg A."/>
            <person name="Paasch A."/>
            <person name="Burns J.A."/>
            <person name="Warring S."/>
            <person name="Larson R."/>
            <person name="Maurer-Alcala X."/>
            <person name="Dacks J."/>
            <person name="Kim E."/>
        </authorList>
    </citation>
    <scope>NUCLEOTIDE SEQUENCE</scope>
    <source>
        <strain evidence="9">PLY_AMNH</strain>
    </source>
</reference>
<sequence>MRSKANNASIAEITVDQSGADGGEFMIGTSFDDAGDGGCSLNASVFNLVNNVAGAGILTLSAGMGAGVGWVPAIVICVAMAGVSAYTFSIAGVSCHLAGKSTFTGVWTKSFGPRTSWFVDAIVCALCLASCIIYFGILGDVFTPIVQAVGSYFGSPHITRNCTIILFAGLLLPFALARNIDFLSRVSLVGFGSILYTILFMVLRCFDGSYAADSAWASSLPATLAPDLGAQALWTFNRAALVLMSNLGLALIAHYNAPKYYAELEDRSPRKFSIMVSCAFFILCIFYLASMGSGYGTFGANAQPNILLNYHPDDILASIAKIATGLSVLAGFPLQFMGIKEAAQRLLRRINNDVAAWLRKTDRPAPLVFCLLTVMTFVATTLPDIGFIASITGALLGAAIVYIIPPMLYVALLRKRKTPGDGRAWKTVPNMLITVFGVCFAALGVAEVLGF</sequence>
<evidence type="ECO:0000313" key="9">
    <source>
        <dbReference type="EMBL" id="KAK3263511.1"/>
    </source>
</evidence>
<name>A0AAE0FQV7_9CHLO</name>
<dbReference type="GO" id="GO:0015179">
    <property type="term" value="F:L-amino acid transmembrane transporter activity"/>
    <property type="evidence" value="ECO:0007669"/>
    <property type="project" value="TreeGrafter"/>
</dbReference>
<feature type="transmembrane region" description="Helical" evidence="6">
    <location>
        <begin position="315"/>
        <end position="339"/>
    </location>
</feature>
<feature type="transmembrane region" description="Helical" evidence="6">
    <location>
        <begin position="365"/>
        <end position="382"/>
    </location>
</feature>
<feature type="transmembrane region" description="Helical" evidence="6">
    <location>
        <begin position="70"/>
        <end position="97"/>
    </location>
</feature>
<dbReference type="InterPro" id="IPR013057">
    <property type="entry name" value="AA_transpt_TM"/>
</dbReference>
<feature type="transmembrane region" description="Helical" evidence="6">
    <location>
        <begin position="232"/>
        <end position="253"/>
    </location>
</feature>
<comment type="caution">
    <text evidence="9">The sequence shown here is derived from an EMBL/GenBank/DDBJ whole genome shotgun (WGS) entry which is preliminary data.</text>
</comment>
<evidence type="ECO:0000259" key="7">
    <source>
        <dbReference type="Pfam" id="PF01490"/>
    </source>
</evidence>
<reference evidence="9 10" key="1">
    <citation type="journal article" date="2015" name="Genome Biol. Evol.">
        <title>Comparative Genomics of a Bacterivorous Green Alga Reveals Evolutionary Causalities and Consequences of Phago-Mixotrophic Mode of Nutrition.</title>
        <authorList>
            <person name="Burns J.A."/>
            <person name="Paasch A."/>
            <person name="Narechania A."/>
            <person name="Kim E."/>
        </authorList>
    </citation>
    <scope>NUCLEOTIDE SEQUENCE [LARGE SCALE GENOMIC DNA]</scope>
    <source>
        <strain evidence="9">PLY_AMNH</strain>
    </source>
</reference>
<evidence type="ECO:0000256" key="1">
    <source>
        <dbReference type="ARBA" id="ARBA00004141"/>
    </source>
</evidence>